<organism evidence="2 3">
    <name type="scientific">Butyricicoccus pullicaecorum</name>
    <dbReference type="NCBI Taxonomy" id="501571"/>
    <lineage>
        <taxon>Bacteria</taxon>
        <taxon>Bacillati</taxon>
        <taxon>Bacillota</taxon>
        <taxon>Clostridia</taxon>
        <taxon>Eubacteriales</taxon>
        <taxon>Butyricicoccaceae</taxon>
        <taxon>Butyricicoccus</taxon>
    </lineage>
</organism>
<dbReference type="InterPro" id="IPR022686">
    <property type="entry name" value="G2P_N"/>
</dbReference>
<evidence type="ECO:0000313" key="2">
    <source>
        <dbReference type="EMBL" id="OUP51539.1"/>
    </source>
</evidence>
<dbReference type="Pfam" id="PF05144">
    <property type="entry name" value="Phage_CRI"/>
    <property type="match status" value="1"/>
</dbReference>
<accession>A0A1Y4L7W0</accession>
<dbReference type="RefSeq" id="WP_087374294.1">
    <property type="nucleotide sequence ID" value="NZ_NFKK01000020.1"/>
</dbReference>
<proteinExistence type="predicted"/>
<feature type="domain" description="Replication-associated protein G2P N-terminal" evidence="1">
    <location>
        <begin position="107"/>
        <end position="229"/>
    </location>
</feature>
<dbReference type="EMBL" id="NFKK01000020">
    <property type="protein sequence ID" value="OUP51539.1"/>
    <property type="molecule type" value="Genomic_DNA"/>
</dbReference>
<dbReference type="Proteomes" id="UP000195897">
    <property type="component" value="Unassembled WGS sequence"/>
</dbReference>
<dbReference type="GO" id="GO:0006260">
    <property type="term" value="P:DNA replication"/>
    <property type="evidence" value="ECO:0007669"/>
    <property type="project" value="InterPro"/>
</dbReference>
<evidence type="ECO:0000313" key="3">
    <source>
        <dbReference type="Proteomes" id="UP000195897"/>
    </source>
</evidence>
<gene>
    <name evidence="2" type="ORF">B5F17_12490</name>
</gene>
<name>A0A1Y4L7W0_9FIRM</name>
<dbReference type="AlphaFoldDB" id="A0A1Y4L7W0"/>
<reference evidence="3" key="1">
    <citation type="submission" date="2017-04" db="EMBL/GenBank/DDBJ databases">
        <title>Function of individual gut microbiota members based on whole genome sequencing of pure cultures obtained from chicken caecum.</title>
        <authorList>
            <person name="Medvecky M."/>
            <person name="Cejkova D."/>
            <person name="Polansky O."/>
            <person name="Karasova D."/>
            <person name="Kubasova T."/>
            <person name="Cizek A."/>
            <person name="Rychlik I."/>
        </authorList>
    </citation>
    <scope>NUCLEOTIDE SEQUENCE [LARGE SCALE GENOMIC DNA]</scope>
    <source>
        <strain evidence="3">An180</strain>
    </source>
</reference>
<evidence type="ECO:0000259" key="1">
    <source>
        <dbReference type="Pfam" id="PF05144"/>
    </source>
</evidence>
<protein>
    <recommendedName>
        <fullName evidence="1">Replication-associated protein G2P N-terminal domain-containing protein</fullName>
    </recommendedName>
</protein>
<comment type="caution">
    <text evidence="2">The sequence shown here is derived from an EMBL/GenBank/DDBJ whole genome shotgun (WGS) entry which is preliminary data.</text>
</comment>
<sequence length="347" mass="40738">MKIERGIHTFSLTAPCSYHIIQELRETQSHYVRKMSGTRLTKIISLNKYKPQGVEILLTQSIDHRSWIRLIINPSSLCSGRYEPLALFQAEHADLKLVQKRLKEIIKELELPMKIKDFKLNRVDLTRNLYCKSSKEVRVRLDIFRKSEQLPHYKEKNPRRKSGERDEAVDQSLYANKKNQHSWTTCAKNCEFSVYDKGYELKKQHGITILSSILRLELRISRQRLQKLAGKGNWEDQLRQLSKDQDEIVNRFLHRLHQDFPQVVHKEEAFKRIEESSFQKRTKDKMRELVKKMSSCGSFTAARRKMGISKKSFIQLLGKFEKIKISPITLPQKAEIKILLTGYQSGV</sequence>